<dbReference type="EMBL" id="AY442275">
    <property type="protein sequence ID" value="AAS45571.1"/>
    <property type="molecule type" value="Genomic_DNA"/>
</dbReference>
<name>Q5VIY9_AERHY</name>
<evidence type="ECO:0008006" key="2">
    <source>
        <dbReference type="Google" id="ProtNLM"/>
    </source>
</evidence>
<evidence type="ECO:0000313" key="1">
    <source>
        <dbReference type="EMBL" id="AAS45571.1"/>
    </source>
</evidence>
<sequence length="266" mass="29991">MLYDLEGKGYISDWLTIARELQRISRIQPVIYSQSPFPDVKKASADAEQVLYSLAWGKTFDFCERIYTYLAQDVLHGYEKSELVKEKREVQKYIANEIERLFLEENLAFEFSDGVVRRRGRRHTEDTATRAQVVMGDSRLNESRKHYVKALHFFRSSTSPDYENCVKEAVCAVEAAGKALFPASKAATLGDLAKWFLKTNDYEIPKALVKTIEGIYAYRSGGNGVGHGGAEGGVATLEVAEYILSVTASQIIYFVEIEGLNDEIPF</sequence>
<protein>
    <recommendedName>
        <fullName evidence="2">Abortive infection protein-like C-terminal domain-containing protein</fullName>
    </recommendedName>
</protein>
<dbReference type="AlphaFoldDB" id="Q5VIY9"/>
<organism evidence="1">
    <name type="scientific">Aeromonas hydrophila</name>
    <dbReference type="NCBI Taxonomy" id="644"/>
    <lineage>
        <taxon>Bacteria</taxon>
        <taxon>Pseudomonadati</taxon>
        <taxon>Pseudomonadota</taxon>
        <taxon>Gammaproteobacteria</taxon>
        <taxon>Aeromonadales</taxon>
        <taxon>Aeromonadaceae</taxon>
        <taxon>Aeromonas</taxon>
    </lineage>
</organism>
<reference evidence="1" key="1">
    <citation type="journal article" date="2005" name="Appl. Environ. Microbiol.">
        <title>Identification and characterization of putative virulence genes and gene clusters in Aeromonas hydrophila PPD134/91.</title>
        <authorList>
            <person name="Yu H.B."/>
            <person name="Zhang Y.L."/>
            <person name="Lau Y.L."/>
            <person name="Yao F."/>
            <person name="Vilches S."/>
            <person name="Merino S."/>
            <person name="Tomas J.M."/>
            <person name="Howard S.P."/>
            <person name="Leung K.Y."/>
        </authorList>
    </citation>
    <scope>NUCLEOTIDE SEQUENCE</scope>
    <source>
        <strain evidence="1">AH-1</strain>
    </source>
</reference>
<accession>Q5VIY9</accession>
<proteinExistence type="predicted"/>